<dbReference type="GO" id="GO:0046872">
    <property type="term" value="F:metal ion binding"/>
    <property type="evidence" value="ECO:0007669"/>
    <property type="project" value="UniProtKB-KW"/>
</dbReference>
<keyword evidence="6" id="KW-0479">Metal-binding</keyword>
<evidence type="ECO:0000256" key="5">
    <source>
        <dbReference type="PIRSR" id="PIRSR001227-1"/>
    </source>
</evidence>
<feature type="binding site" evidence="6">
    <location>
        <position position="207"/>
    </location>
    <ligand>
        <name>Ca(2+)</name>
        <dbReference type="ChEBI" id="CHEBI:29108"/>
    </ligand>
</feature>
<accession>A0AA49Q570</accession>
<evidence type="ECO:0000313" key="7">
    <source>
        <dbReference type="EMBL" id="WKW11940.1"/>
    </source>
</evidence>
<evidence type="ECO:0000256" key="6">
    <source>
        <dbReference type="PIRSR" id="PIRSR001227-2"/>
    </source>
</evidence>
<keyword evidence="2" id="KW-0732">Signal</keyword>
<dbReference type="PANTHER" id="PTHR34218:SF3">
    <property type="entry name" value="ACYL-HOMOSERINE LACTONE ACYLASE PVDQ"/>
    <property type="match status" value="1"/>
</dbReference>
<dbReference type="CDD" id="cd03747">
    <property type="entry name" value="Ntn_PGA_like"/>
    <property type="match status" value="1"/>
</dbReference>
<sequence>MRLFTTILSAVALAAALFVGLRPIGPVPPLGQLISPTTGIWSVVRSAELPAEQSLELAGLSTSVDVRYDDRGVPHVFAQTEADAARALGWIHARDRLFQMEMIQRAVAGTLTELVGARALPLDRSARRLALAEGALAKWNAVPDTAVVKRDVTAYMNGVNAYIDAMRPQDLPLEYRLLGRRPRRFDPQDTYFLLIRMSQTLSFQQGELAHHAVSQLVGEAAADALFGVTAPIQEPIEPVAGRRAAQIDARWRLPAPVKPDSARVAMAQAIGQLAQSLTRGEAVIGSNNWAVAPQRSATGHALLAGDPHLELTLPSIWYEAHLVVPGQLDAYGVGFPLAPIIPIGFNRDMAWTMTNTGNDVVDFYKEVVDDSTSPRRYMLDGAWTDVRTRVETYRDPNGGTVAVDTFYATHRGPLFRSALGWVSQRWTAREPSNEGDNFRSGMRATGVRDFYARMESYHTPAQNMLTADRAGNIGIRSTGRYPIRPGNGRGDVAFDGSTRANDWTGDQPVSWYPQSINPAQGYLASANQQPMDPSVRPGYQGADWPSPWRAMRINALLRGDSSVTVDDMRRFHTDPRSELTPFVMRAVGEARAAAQAAGTWTNDDEAAFTHLSTGESEFTPTSAWAVLFNAVVTSLTRHTWDELIIPGEDRRIATPGQMLLVMLLRDPGNAWWDDRRTGDATETRDAIVLRALREAWTETRASQGNDPSQWRWGNVRQVNVHHLLRLPGFGRTGLEVTSGPGTLSPSESNGTHGASWRFVVELGPEVKGWGTYPGGQSGNPVSSRYADRMELWRRGELAELRFPRSADALPAEQVSAKLTFTPAGGSR</sequence>
<comment type="similarity">
    <text evidence="1">Belongs to the peptidase S45 family.</text>
</comment>
<dbReference type="KEGG" id="pspc:Strain318_001211"/>
<dbReference type="InterPro" id="IPR043146">
    <property type="entry name" value="Penicillin_amidase_N_B-knob"/>
</dbReference>
<dbReference type="PANTHER" id="PTHR34218">
    <property type="entry name" value="PEPTIDASE S45 PENICILLIN AMIDASE"/>
    <property type="match status" value="1"/>
</dbReference>
<evidence type="ECO:0000256" key="3">
    <source>
        <dbReference type="ARBA" id="ARBA00022801"/>
    </source>
</evidence>
<protein>
    <submittedName>
        <fullName evidence="8">Penicillin acylase family protein</fullName>
    </submittedName>
</protein>
<dbReference type="PIRSF" id="PIRSF001227">
    <property type="entry name" value="Pen_acylase"/>
    <property type="match status" value="1"/>
</dbReference>
<dbReference type="InterPro" id="IPR014395">
    <property type="entry name" value="Pen/GL7ACA/AHL_acylase"/>
</dbReference>
<dbReference type="InterPro" id="IPR023343">
    <property type="entry name" value="Penicillin_amidase_dom1"/>
</dbReference>
<dbReference type="AlphaFoldDB" id="A0AA49Q887"/>
<keyword evidence="6" id="KW-0106">Calcium</keyword>
<dbReference type="EMBL" id="CP130612">
    <property type="protein sequence ID" value="WKW11940.1"/>
    <property type="molecule type" value="Genomic_DNA"/>
</dbReference>
<organism evidence="8 9">
    <name type="scientific">Pseudogemmatithrix spongiicola</name>
    <dbReference type="NCBI Taxonomy" id="3062599"/>
    <lineage>
        <taxon>Bacteria</taxon>
        <taxon>Pseudomonadati</taxon>
        <taxon>Gemmatimonadota</taxon>
        <taxon>Gemmatimonadia</taxon>
        <taxon>Gemmatimonadales</taxon>
        <taxon>Gemmatimonadaceae</taxon>
        <taxon>Pseudogemmatithrix</taxon>
    </lineage>
</organism>
<dbReference type="EMBL" id="CP130613">
    <property type="protein sequence ID" value="WKW14850.1"/>
    <property type="molecule type" value="Genomic_DNA"/>
</dbReference>
<proteinExistence type="inferred from homology"/>
<evidence type="ECO:0000256" key="1">
    <source>
        <dbReference type="ARBA" id="ARBA00006586"/>
    </source>
</evidence>
<feature type="binding site" evidence="6">
    <location>
        <position position="361"/>
    </location>
    <ligand>
        <name>Ca(2+)</name>
        <dbReference type="ChEBI" id="CHEBI:29108"/>
    </ligand>
</feature>
<comment type="cofactor">
    <cofactor evidence="6">
        <name>Ca(2+)</name>
        <dbReference type="ChEBI" id="CHEBI:29108"/>
    </cofactor>
    <text evidence="6">Binds 1 Ca(2+) ion per dimer.</text>
</comment>
<dbReference type="Gene3D" id="1.10.439.10">
    <property type="entry name" value="Penicillin Amidohydrolase, domain 1"/>
    <property type="match status" value="1"/>
</dbReference>
<keyword evidence="3" id="KW-0378">Hydrolase</keyword>
<dbReference type="Gene3D" id="3.60.20.10">
    <property type="entry name" value="Glutamine Phosphoribosylpyrophosphate, subunit 1, domain 1"/>
    <property type="match status" value="1"/>
</dbReference>
<dbReference type="RefSeq" id="WP_367887619.1">
    <property type="nucleotide sequence ID" value="NZ_CP130612.1"/>
</dbReference>
<evidence type="ECO:0000256" key="2">
    <source>
        <dbReference type="ARBA" id="ARBA00022729"/>
    </source>
</evidence>
<evidence type="ECO:0000313" key="9">
    <source>
        <dbReference type="Proteomes" id="UP001229955"/>
    </source>
</evidence>
<feature type="active site" description="Nucleophile" evidence="5">
    <location>
        <position position="286"/>
    </location>
</feature>
<keyword evidence="9" id="KW-1185">Reference proteome</keyword>
<dbReference type="InterPro" id="IPR029055">
    <property type="entry name" value="Ntn_hydrolases_N"/>
</dbReference>
<keyword evidence="4" id="KW-0865">Zymogen</keyword>
<dbReference type="Pfam" id="PF01804">
    <property type="entry name" value="Penicil_amidase"/>
    <property type="match status" value="1"/>
</dbReference>
<feature type="binding site" evidence="6">
    <location>
        <position position="359"/>
    </location>
    <ligand>
        <name>Ca(2+)</name>
        <dbReference type="ChEBI" id="CHEBI:29108"/>
    </ligand>
</feature>
<dbReference type="InterPro" id="IPR043147">
    <property type="entry name" value="Penicillin_amidase_A-knob"/>
</dbReference>
<gene>
    <name evidence="7" type="ORF">Strain138_001211</name>
    <name evidence="8" type="ORF">Strain318_001211</name>
</gene>
<dbReference type="Proteomes" id="UP001229955">
    <property type="component" value="Chromosome"/>
</dbReference>
<dbReference type="GO" id="GO:0017000">
    <property type="term" value="P:antibiotic biosynthetic process"/>
    <property type="evidence" value="ECO:0007669"/>
    <property type="project" value="InterPro"/>
</dbReference>
<name>A0AA49Q887_9BACT</name>
<dbReference type="Gene3D" id="2.30.120.10">
    <property type="match status" value="1"/>
</dbReference>
<dbReference type="GO" id="GO:0016811">
    <property type="term" value="F:hydrolase activity, acting on carbon-nitrogen (but not peptide) bonds, in linear amides"/>
    <property type="evidence" value="ECO:0007669"/>
    <property type="project" value="InterPro"/>
</dbReference>
<dbReference type="SUPFAM" id="SSF56235">
    <property type="entry name" value="N-terminal nucleophile aminohydrolases (Ntn hydrolases)"/>
    <property type="match status" value="1"/>
</dbReference>
<feature type="binding site" evidence="6">
    <location>
        <position position="362"/>
    </location>
    <ligand>
        <name>Ca(2+)</name>
        <dbReference type="ChEBI" id="CHEBI:29108"/>
    </ligand>
</feature>
<accession>A0AA49Q887</accession>
<evidence type="ECO:0000256" key="4">
    <source>
        <dbReference type="ARBA" id="ARBA00023145"/>
    </source>
</evidence>
<dbReference type="InterPro" id="IPR002692">
    <property type="entry name" value="S45"/>
</dbReference>
<evidence type="ECO:0000313" key="8">
    <source>
        <dbReference type="EMBL" id="WKW14850.1"/>
    </source>
</evidence>
<reference evidence="8" key="1">
    <citation type="submission" date="2023-07" db="EMBL/GenBank/DDBJ databases">
        <authorList>
            <person name="Haufschild T."/>
            <person name="Kallscheuer N."/>
            <person name="Hammer J."/>
            <person name="Kohn T."/>
            <person name="Kabuu M."/>
            <person name="Jogler M."/>
            <person name="Wohfarth N."/>
            <person name="Heuer A."/>
            <person name="Rohde M."/>
            <person name="van Teeseling M.C.F."/>
            <person name="Jogler C."/>
        </authorList>
    </citation>
    <scope>NUCLEOTIDE SEQUENCE</scope>
    <source>
        <strain evidence="7">Strain 138</strain>
        <strain evidence="8">Strain 318</strain>
    </source>
</reference>
<dbReference type="Gene3D" id="1.10.1400.10">
    <property type="match status" value="1"/>
</dbReference>